<evidence type="ECO:0000313" key="2">
    <source>
        <dbReference type="EMBL" id="QXH54762.1"/>
    </source>
</evidence>
<dbReference type="Pfam" id="PF08545">
    <property type="entry name" value="ACP_syn_III"/>
    <property type="match status" value="1"/>
</dbReference>
<evidence type="ECO:0000259" key="1">
    <source>
        <dbReference type="Pfam" id="PF08545"/>
    </source>
</evidence>
<accession>A0ABX8NH88</accession>
<gene>
    <name evidence="2" type="ORF">KSS90_15470</name>
</gene>
<dbReference type="PANTHER" id="PTHR34069">
    <property type="entry name" value="3-OXOACYL-[ACYL-CARRIER-PROTEIN] SYNTHASE 3"/>
    <property type="match status" value="1"/>
</dbReference>
<reference evidence="2 3" key="1">
    <citation type="journal article" date="2021" name="Microorganisms">
        <title>The Ever-Expanding Pseudomonas Genus: Description of 43 New Species and Partition of the Pseudomonas putida Group.</title>
        <authorList>
            <person name="Girard L."/>
            <person name="Lood C."/>
            <person name="Hofte M."/>
            <person name="Vandamme P."/>
            <person name="Rokni-Zadeh H."/>
            <person name="van Noort V."/>
            <person name="Lavigne R."/>
            <person name="De Mot R."/>
        </authorList>
    </citation>
    <scope>NUCLEOTIDE SEQUENCE [LARGE SCALE GENOMIC DNA]</scope>
    <source>
        <strain evidence="2 3">COW77</strain>
    </source>
</reference>
<organism evidence="2 3">
    <name type="scientific">Pseudomonas maumuensis</name>
    <dbReference type="NCBI Taxonomy" id="2842354"/>
    <lineage>
        <taxon>Bacteria</taxon>
        <taxon>Pseudomonadati</taxon>
        <taxon>Pseudomonadota</taxon>
        <taxon>Gammaproteobacteria</taxon>
        <taxon>Pseudomonadales</taxon>
        <taxon>Pseudomonadaceae</taxon>
        <taxon>Pseudomonas</taxon>
    </lineage>
</organism>
<keyword evidence="3" id="KW-1185">Reference proteome</keyword>
<proteinExistence type="predicted"/>
<dbReference type="RefSeq" id="WP_217866270.1">
    <property type="nucleotide sequence ID" value="NZ_CP077077.1"/>
</dbReference>
<evidence type="ECO:0000313" key="3">
    <source>
        <dbReference type="Proteomes" id="UP000824010"/>
    </source>
</evidence>
<dbReference type="EMBL" id="CP077077">
    <property type="protein sequence ID" value="QXH54762.1"/>
    <property type="molecule type" value="Genomic_DNA"/>
</dbReference>
<sequence length="305" mass="33370">MTIHLRNVAGVLGEQQFSYLEVEDFDRKRREYGLPDAPEIMGWHRLSRTQGDAFDLAQRVIEQVLAKSARQQPIDHLILCSSRFSLGFLQGNDRLDTLLHTCGLDHVPVTGMTLTGCNSLFNGLHLADALISSSKCENVLLVTTDSSVSEAHRFDRNCMFSDAAGGVILSSTERSSLALIDSACSFGRAHEAGAFFRGDLNALDALVTRLLGRHGLQRSDIAKVVLPNFYLPVVNMLLNRLGFSAPQRFSGNATQMAHCFASDYLMALAELSQQAVAAEELYLLIGYADLHQGIGLVRNTARSAA</sequence>
<feature type="domain" description="Beta-ketoacyl-[acyl-carrier-protein] synthase III N-terminal" evidence="1">
    <location>
        <begin position="115"/>
        <end position="183"/>
    </location>
</feature>
<protein>
    <recommendedName>
        <fullName evidence="1">Beta-ketoacyl-[acyl-carrier-protein] synthase III N-terminal domain-containing protein</fullName>
    </recommendedName>
</protein>
<dbReference type="PANTHER" id="PTHR34069:SF2">
    <property type="entry name" value="BETA-KETOACYL-[ACYL-CARRIER-PROTEIN] SYNTHASE III"/>
    <property type="match status" value="1"/>
</dbReference>
<name>A0ABX8NH88_9PSED</name>
<dbReference type="InterPro" id="IPR013751">
    <property type="entry name" value="ACP_syn_III_N"/>
</dbReference>
<dbReference type="Proteomes" id="UP000824010">
    <property type="component" value="Chromosome"/>
</dbReference>